<evidence type="ECO:0000256" key="1">
    <source>
        <dbReference type="ARBA" id="ARBA00005898"/>
    </source>
</evidence>
<evidence type="ECO:0000256" key="6">
    <source>
        <dbReference type="ARBA" id="ARBA00023316"/>
    </source>
</evidence>
<dbReference type="GO" id="GO:0000287">
    <property type="term" value="F:magnesium ion binding"/>
    <property type="evidence" value="ECO:0007669"/>
    <property type="project" value="UniProtKB-UniRule"/>
</dbReference>
<evidence type="ECO:0000256" key="5">
    <source>
        <dbReference type="ARBA" id="ARBA00023306"/>
    </source>
</evidence>
<comment type="caution">
    <text evidence="7">Lacks conserved residue(s) required for the propagation of feature annotation.</text>
</comment>
<evidence type="ECO:0000256" key="7">
    <source>
        <dbReference type="HAMAP-Rule" id="MF_00208"/>
    </source>
</evidence>
<dbReference type="InterPro" id="IPR004101">
    <property type="entry name" value="Mur_ligase_C"/>
</dbReference>
<feature type="binding site" evidence="7">
    <location>
        <begin position="125"/>
        <end position="131"/>
    </location>
    <ligand>
        <name>ATP</name>
        <dbReference type="ChEBI" id="CHEBI:30616"/>
    </ligand>
</feature>
<feature type="binding site" evidence="7">
    <location>
        <position position="403"/>
    </location>
    <ligand>
        <name>meso-2,6-diaminopimelate</name>
        <dbReference type="ChEBI" id="CHEBI:57791"/>
    </ligand>
</feature>
<dbReference type="InterPro" id="IPR013221">
    <property type="entry name" value="Mur_ligase_cen"/>
</dbReference>
<feature type="binding site" evidence="7">
    <location>
        <position position="200"/>
    </location>
    <ligand>
        <name>UDP-N-acetyl-alpha-D-muramoyl-L-alanyl-D-glutamate</name>
        <dbReference type="ChEBI" id="CHEBI:83900"/>
    </ligand>
</feature>
<feature type="binding site" evidence="7">
    <location>
        <position position="39"/>
    </location>
    <ligand>
        <name>UDP-N-acetyl-alpha-D-muramoyl-L-alanyl-D-glutamate</name>
        <dbReference type="ChEBI" id="CHEBI:83900"/>
    </ligand>
</feature>
<dbReference type="HAMAP" id="MF_00208">
    <property type="entry name" value="MurE"/>
    <property type="match status" value="1"/>
</dbReference>
<feature type="binding site" evidence="7">
    <location>
        <position position="479"/>
    </location>
    <ligand>
        <name>meso-2,6-diaminopimelate</name>
        <dbReference type="ChEBI" id="CHEBI:57791"/>
    </ligand>
</feature>
<evidence type="ECO:0000256" key="3">
    <source>
        <dbReference type="ARBA" id="ARBA00022960"/>
    </source>
</evidence>
<accession>A0A1M5C643</accession>
<feature type="binding site" evidence="7">
    <location>
        <begin position="167"/>
        <end position="168"/>
    </location>
    <ligand>
        <name>UDP-N-acetyl-alpha-D-muramoyl-L-alanyl-D-glutamate</name>
        <dbReference type="ChEBI" id="CHEBI:83900"/>
    </ligand>
</feature>
<keyword evidence="5 7" id="KW-0131">Cell cycle</keyword>
<feature type="short sequence motif" description="Meso-diaminopimelate recognition motif" evidence="7">
    <location>
        <begin position="426"/>
        <end position="429"/>
    </location>
</feature>
<dbReference type="EMBL" id="FQUJ01000013">
    <property type="protein sequence ID" value="SHF50171.1"/>
    <property type="molecule type" value="Genomic_DNA"/>
</dbReference>
<dbReference type="PANTHER" id="PTHR23135">
    <property type="entry name" value="MUR LIGASE FAMILY MEMBER"/>
    <property type="match status" value="1"/>
</dbReference>
<comment type="subcellular location">
    <subcellularLocation>
        <location evidence="7 8">Cytoplasm</location>
    </subcellularLocation>
</comment>
<comment type="pathway">
    <text evidence="7 8">Cell wall biogenesis; peptidoglycan biosynthesis.</text>
</comment>
<dbReference type="UniPathway" id="UPA00219"/>
<dbReference type="Gene3D" id="3.40.1390.10">
    <property type="entry name" value="MurE/MurF, N-terminal domain"/>
    <property type="match status" value="1"/>
</dbReference>
<organism evidence="12 13">
    <name type="scientific">Modicisalibacter ilicicola DSM 19980</name>
    <dbReference type="NCBI Taxonomy" id="1121942"/>
    <lineage>
        <taxon>Bacteria</taxon>
        <taxon>Pseudomonadati</taxon>
        <taxon>Pseudomonadota</taxon>
        <taxon>Gammaproteobacteria</taxon>
        <taxon>Oceanospirillales</taxon>
        <taxon>Halomonadaceae</taxon>
        <taxon>Modicisalibacter</taxon>
    </lineage>
</organism>
<dbReference type="GO" id="GO:0005524">
    <property type="term" value="F:ATP binding"/>
    <property type="evidence" value="ECO:0007669"/>
    <property type="project" value="UniProtKB-UniRule"/>
</dbReference>
<feature type="domain" description="Mur ligase N-terminal catalytic" evidence="9">
    <location>
        <begin position="49"/>
        <end position="107"/>
    </location>
</feature>
<dbReference type="OrthoDB" id="9800958at2"/>
<dbReference type="PANTHER" id="PTHR23135:SF4">
    <property type="entry name" value="UDP-N-ACETYLMURAMOYL-L-ALANYL-D-GLUTAMATE--2,6-DIAMINOPIMELATE LIGASE MURE HOMOLOG, CHLOROPLASTIC"/>
    <property type="match status" value="1"/>
</dbReference>
<evidence type="ECO:0000256" key="4">
    <source>
        <dbReference type="ARBA" id="ARBA00022984"/>
    </source>
</evidence>
<feature type="domain" description="Mur ligase central" evidence="11">
    <location>
        <begin position="123"/>
        <end position="323"/>
    </location>
</feature>
<keyword evidence="7" id="KW-0963">Cytoplasm</keyword>
<dbReference type="GO" id="GO:0051301">
    <property type="term" value="P:cell division"/>
    <property type="evidence" value="ECO:0007669"/>
    <property type="project" value="UniProtKB-KW"/>
</dbReference>
<dbReference type="EC" id="6.3.2.13" evidence="7"/>
<feature type="binding site" evidence="7">
    <location>
        <position position="202"/>
    </location>
    <ligand>
        <name>UDP-N-acetyl-alpha-D-muramoyl-L-alanyl-D-glutamate</name>
        <dbReference type="ChEBI" id="CHEBI:83900"/>
    </ligand>
</feature>
<feature type="domain" description="Mur ligase C-terminal" evidence="10">
    <location>
        <begin position="346"/>
        <end position="481"/>
    </location>
</feature>
<feature type="modified residue" description="N6-carboxylysine" evidence="7">
    <location>
        <position position="234"/>
    </location>
</feature>
<keyword evidence="4 7" id="KW-0573">Peptidoglycan synthesis</keyword>
<reference evidence="12 13" key="1">
    <citation type="submission" date="2016-11" db="EMBL/GenBank/DDBJ databases">
        <authorList>
            <person name="Jaros S."/>
            <person name="Januszkiewicz K."/>
            <person name="Wedrychowicz H."/>
        </authorList>
    </citation>
    <scope>NUCLEOTIDE SEQUENCE [LARGE SCALE GENOMIC DNA]</scope>
    <source>
        <strain evidence="12 13">DSM 19980</strain>
    </source>
</reference>
<evidence type="ECO:0000313" key="12">
    <source>
        <dbReference type="EMBL" id="SHF50171.1"/>
    </source>
</evidence>
<dbReference type="GO" id="GO:0009252">
    <property type="term" value="P:peptidoglycan biosynthetic process"/>
    <property type="evidence" value="ECO:0007669"/>
    <property type="project" value="UniProtKB-UniRule"/>
</dbReference>
<dbReference type="SUPFAM" id="SSF53623">
    <property type="entry name" value="MurD-like peptide ligases, catalytic domain"/>
    <property type="match status" value="1"/>
</dbReference>
<evidence type="ECO:0000259" key="10">
    <source>
        <dbReference type="Pfam" id="PF02875"/>
    </source>
</evidence>
<dbReference type="InterPro" id="IPR005761">
    <property type="entry name" value="UDP-N-AcMur-Glu-dNH2Pim_ligase"/>
</dbReference>
<feature type="binding site" evidence="7">
    <location>
        <begin position="426"/>
        <end position="429"/>
    </location>
    <ligand>
        <name>meso-2,6-diaminopimelate</name>
        <dbReference type="ChEBI" id="CHEBI:57791"/>
    </ligand>
</feature>
<proteinExistence type="inferred from homology"/>
<dbReference type="NCBIfam" id="NF001126">
    <property type="entry name" value="PRK00139.1-4"/>
    <property type="match status" value="1"/>
</dbReference>
<sequence length="512" mass="54335">MQITMERLTATLATLWPDIRLPASLDMPSGQELALSRDSRDIATSPHPAVFIAVAGVHVDGRRFIDQALADGAELVLADAPSPFEVHHANRDRVLSLPGLNHALGELGRLLFEVPSGLELIGVTGTNGKSSVTHYIAALSETLGDPAGVIGTLGWGRAGQLIDSGQTTPGPLELQAALGSMAREGVKRVAAEVSSHALEQERLLGCRVTVAVFTNLSRDHLDYHASMAAYAAAKARLFKRRELKLAVVNGDDSLARLMLAGLPHGVRVLACGEQEATTFRVLDWQPHATGQRVLIATPDGERALEMALMGRFNLDNVLLAMAVLYGLGEDLDALCEAASGLSPVTGRMQRVSHPGAPTVVVDYAHTPDALGNALDALRAHLPGDRSAGEGAKLWCVFGCGGDRDSGKRPLMGEAAALADRLVITDDNPRGENPATIRQQILDGVPVAARDRVWCIEGRGNAIDKAIAEAEEDDVILIAGKGHETYQEIEGQRMPFSDQARAEAALDKRGGPA</sequence>
<keyword evidence="7 12" id="KW-0436">Ligase</keyword>
<dbReference type="InterPro" id="IPR035911">
    <property type="entry name" value="MurE/MurF_N"/>
</dbReference>
<dbReference type="Proteomes" id="UP000184346">
    <property type="component" value="Unassembled WGS sequence"/>
</dbReference>
<comment type="function">
    <text evidence="7">Catalyzes the addition of meso-diaminopimelic acid to the nucleotide precursor UDP-N-acetylmuramoyl-L-alanyl-D-glutamate (UMAG) in the biosynthesis of bacterial cell-wall peptidoglycan.</text>
</comment>
<dbReference type="GO" id="GO:0008765">
    <property type="term" value="F:UDP-N-acetylmuramoylalanyl-D-glutamate-2,6-diaminopimelate ligase activity"/>
    <property type="evidence" value="ECO:0007669"/>
    <property type="project" value="UniProtKB-UniRule"/>
</dbReference>
<dbReference type="RefSeq" id="WP_072823928.1">
    <property type="nucleotide sequence ID" value="NZ_FQUJ01000013.1"/>
</dbReference>
<evidence type="ECO:0000256" key="2">
    <source>
        <dbReference type="ARBA" id="ARBA00022618"/>
    </source>
</evidence>
<feature type="binding site" evidence="7">
    <location>
        <position position="483"/>
    </location>
    <ligand>
        <name>meso-2,6-diaminopimelate</name>
        <dbReference type="ChEBI" id="CHEBI:57791"/>
    </ligand>
</feature>
<dbReference type="NCBIfam" id="TIGR01085">
    <property type="entry name" value="murE"/>
    <property type="match status" value="1"/>
</dbReference>
<dbReference type="InterPro" id="IPR036615">
    <property type="entry name" value="Mur_ligase_C_dom_sf"/>
</dbReference>
<dbReference type="Gene3D" id="3.40.1190.10">
    <property type="entry name" value="Mur-like, catalytic domain"/>
    <property type="match status" value="1"/>
</dbReference>
<protein>
    <recommendedName>
        <fullName evidence="7">UDP-N-acetylmuramoyl-L-alanyl-D-glutamate--2,6-diaminopimelate ligase</fullName>
        <ecNumber evidence="7">6.3.2.13</ecNumber>
    </recommendedName>
    <alternativeName>
        <fullName evidence="7">Meso-A2pm-adding enzyme</fullName>
    </alternativeName>
    <alternativeName>
        <fullName evidence="7">Meso-diaminopimelate-adding enzyme</fullName>
    </alternativeName>
    <alternativeName>
        <fullName evidence="7">UDP-MurNAc-L-Ala-D-Glu:meso-diaminopimelate ligase</fullName>
    </alternativeName>
    <alternativeName>
        <fullName evidence="7">UDP-MurNAc-tripeptide synthetase</fullName>
    </alternativeName>
    <alternativeName>
        <fullName evidence="7">UDP-N-acetylmuramyl-tripeptide synthetase</fullName>
    </alternativeName>
</protein>
<dbReference type="GO" id="GO:0005737">
    <property type="term" value="C:cytoplasm"/>
    <property type="evidence" value="ECO:0007669"/>
    <property type="project" value="UniProtKB-SubCell"/>
</dbReference>
<dbReference type="GO" id="GO:0008360">
    <property type="term" value="P:regulation of cell shape"/>
    <property type="evidence" value="ECO:0007669"/>
    <property type="project" value="UniProtKB-KW"/>
</dbReference>
<dbReference type="Pfam" id="PF01225">
    <property type="entry name" value="Mur_ligase"/>
    <property type="match status" value="1"/>
</dbReference>
<evidence type="ECO:0000313" key="13">
    <source>
        <dbReference type="Proteomes" id="UP000184346"/>
    </source>
</evidence>
<evidence type="ECO:0000259" key="11">
    <source>
        <dbReference type="Pfam" id="PF08245"/>
    </source>
</evidence>
<dbReference type="AlphaFoldDB" id="A0A1M5C643"/>
<dbReference type="GO" id="GO:0071555">
    <property type="term" value="P:cell wall organization"/>
    <property type="evidence" value="ECO:0007669"/>
    <property type="project" value="UniProtKB-KW"/>
</dbReference>
<keyword evidence="6 7" id="KW-0961">Cell wall biogenesis/degradation</keyword>
<evidence type="ECO:0000259" key="9">
    <source>
        <dbReference type="Pfam" id="PF01225"/>
    </source>
</evidence>
<dbReference type="InterPro" id="IPR036565">
    <property type="entry name" value="Mur-like_cat_sf"/>
</dbReference>
<keyword evidence="7" id="KW-0067">ATP-binding</keyword>
<feature type="binding site" evidence="7">
    <location>
        <position position="194"/>
    </location>
    <ligand>
        <name>UDP-N-acetyl-alpha-D-muramoyl-L-alanyl-D-glutamate</name>
        <dbReference type="ChEBI" id="CHEBI:83900"/>
    </ligand>
</feature>
<keyword evidence="7" id="KW-0460">Magnesium</keyword>
<dbReference type="SUPFAM" id="SSF63418">
    <property type="entry name" value="MurE/MurF N-terminal domain"/>
    <property type="match status" value="1"/>
</dbReference>
<name>A0A1M5C643_9GAMM</name>
<keyword evidence="3 7" id="KW-0133">Cell shape</keyword>
<comment type="similarity">
    <text evidence="1 7">Belongs to the MurCDEF family. MurE subfamily.</text>
</comment>
<dbReference type="SUPFAM" id="SSF53244">
    <property type="entry name" value="MurD-like peptide ligases, peptide-binding domain"/>
    <property type="match status" value="1"/>
</dbReference>
<dbReference type="STRING" id="1121942.SAMN02745148_02795"/>
<keyword evidence="13" id="KW-1185">Reference proteome</keyword>
<gene>
    <name evidence="7" type="primary">murE</name>
    <name evidence="12" type="ORF">SAMN02745148_02795</name>
</gene>
<evidence type="ECO:0000256" key="8">
    <source>
        <dbReference type="RuleBase" id="RU004135"/>
    </source>
</evidence>
<dbReference type="Pfam" id="PF08245">
    <property type="entry name" value="Mur_ligase_M"/>
    <property type="match status" value="1"/>
</dbReference>
<feature type="binding site" evidence="7">
    <location>
        <position position="166"/>
    </location>
    <ligand>
        <name>UDP-N-acetyl-alpha-D-muramoyl-L-alanyl-D-glutamate</name>
        <dbReference type="ChEBI" id="CHEBI:83900"/>
    </ligand>
</feature>
<comment type="cofactor">
    <cofactor evidence="7">
        <name>Mg(2+)</name>
        <dbReference type="ChEBI" id="CHEBI:18420"/>
    </cofactor>
</comment>
<dbReference type="NCBIfam" id="NF001124">
    <property type="entry name" value="PRK00139.1-2"/>
    <property type="match status" value="1"/>
</dbReference>
<comment type="catalytic activity">
    <reaction evidence="7">
        <text>UDP-N-acetyl-alpha-D-muramoyl-L-alanyl-D-glutamate + meso-2,6-diaminopimelate + ATP = UDP-N-acetyl-alpha-D-muramoyl-L-alanyl-gamma-D-glutamyl-meso-2,6-diaminopimelate + ADP + phosphate + H(+)</text>
        <dbReference type="Rhea" id="RHEA:23676"/>
        <dbReference type="ChEBI" id="CHEBI:15378"/>
        <dbReference type="ChEBI" id="CHEBI:30616"/>
        <dbReference type="ChEBI" id="CHEBI:43474"/>
        <dbReference type="ChEBI" id="CHEBI:57791"/>
        <dbReference type="ChEBI" id="CHEBI:83900"/>
        <dbReference type="ChEBI" id="CHEBI:83905"/>
        <dbReference type="ChEBI" id="CHEBI:456216"/>
        <dbReference type="EC" id="6.3.2.13"/>
    </reaction>
</comment>
<dbReference type="InterPro" id="IPR000713">
    <property type="entry name" value="Mur_ligase_N"/>
</dbReference>
<keyword evidence="2 7" id="KW-0132">Cell division</keyword>
<dbReference type="Gene3D" id="3.90.190.20">
    <property type="entry name" value="Mur ligase, C-terminal domain"/>
    <property type="match status" value="1"/>
</dbReference>
<comment type="PTM">
    <text evidence="7">Carboxylation is probably crucial for Mg(2+) binding and, consequently, for the gamma-phosphate positioning of ATP.</text>
</comment>
<keyword evidence="7" id="KW-0547">Nucleotide-binding</keyword>
<dbReference type="Pfam" id="PF02875">
    <property type="entry name" value="Mur_ligase_C"/>
    <property type="match status" value="1"/>
</dbReference>